<dbReference type="InterPro" id="IPR000504">
    <property type="entry name" value="RRM_dom"/>
</dbReference>
<dbReference type="GO" id="GO:0005737">
    <property type="term" value="C:cytoplasm"/>
    <property type="evidence" value="ECO:0007669"/>
    <property type="project" value="InterPro"/>
</dbReference>
<dbReference type="Pfam" id="PF00076">
    <property type="entry name" value="RRM_1"/>
    <property type="match status" value="1"/>
</dbReference>
<sequence>MLQPSSSHPQHSHHHHHPRGDHQTTHSPSHRHEASSSSSIHPIESVQGFVIFLSNIDINTEEDTLKDVLSDYGRVISLHYELSRRTGYPIGYALVKYETKEEAQQAIHALNGKHQFGNKIVKIDWCFKEGPPSSSSSSTTLESDQHTELSSESSNDSSVLKRKRDNEWEESSEARPTTSQDESTNLKSEPITTEEISQQEQISQVEPPQKKNK</sequence>
<feature type="region of interest" description="Disordered" evidence="2">
    <location>
        <begin position="132"/>
        <end position="213"/>
    </location>
</feature>
<dbReference type="InterPro" id="IPR012677">
    <property type="entry name" value="Nucleotide-bd_a/b_plait_sf"/>
</dbReference>
<comment type="caution">
    <text evidence="4">The sequence shown here is derived from an EMBL/GenBank/DDBJ whole genome shotgun (WGS) entry which is preliminary data.</text>
</comment>
<dbReference type="Gene3D" id="3.30.70.330">
    <property type="match status" value="1"/>
</dbReference>
<dbReference type="Proteomes" id="UP000444721">
    <property type="component" value="Unassembled WGS sequence"/>
</dbReference>
<evidence type="ECO:0000256" key="2">
    <source>
        <dbReference type="SAM" id="MobiDB-lite"/>
    </source>
</evidence>
<dbReference type="SMART" id="SM00360">
    <property type="entry name" value="RRM"/>
    <property type="match status" value="1"/>
</dbReference>
<protein>
    <recommendedName>
        <fullName evidence="3">RRM domain-containing protein</fullName>
    </recommendedName>
</protein>
<feature type="compositionally biased region" description="Basic residues" evidence="2">
    <location>
        <begin position="10"/>
        <end position="19"/>
    </location>
</feature>
<dbReference type="GeneID" id="68110708"/>
<evidence type="ECO:0000256" key="1">
    <source>
        <dbReference type="PROSITE-ProRule" id="PRU00176"/>
    </source>
</evidence>
<feature type="compositionally biased region" description="Low complexity" evidence="2">
    <location>
        <begin position="189"/>
        <end position="207"/>
    </location>
</feature>
<dbReference type="PANTHER" id="PTHR45894">
    <property type="entry name" value="RNA-BINDING PROTEIN 8A"/>
    <property type="match status" value="1"/>
</dbReference>
<evidence type="ECO:0000313" key="4">
    <source>
        <dbReference type="EMBL" id="KAF0977498.1"/>
    </source>
</evidence>
<feature type="compositionally biased region" description="Basic and acidic residues" evidence="2">
    <location>
        <begin position="20"/>
        <end position="34"/>
    </location>
</feature>
<proteinExistence type="predicted"/>
<gene>
    <name evidence="4" type="ORF">FDP41_003490</name>
</gene>
<dbReference type="VEuPathDB" id="AmoebaDB:NfTy_071000"/>
<name>A0A6A5BU92_NAEFO</name>
<dbReference type="InterPro" id="IPR035979">
    <property type="entry name" value="RBD_domain_sf"/>
</dbReference>
<dbReference type="PROSITE" id="PS50102">
    <property type="entry name" value="RRM"/>
    <property type="match status" value="1"/>
</dbReference>
<accession>A0A6A5BU92</accession>
<dbReference type="GO" id="GO:0006396">
    <property type="term" value="P:RNA processing"/>
    <property type="evidence" value="ECO:0007669"/>
    <property type="project" value="InterPro"/>
</dbReference>
<dbReference type="VEuPathDB" id="AmoebaDB:FDP41_003490"/>
<keyword evidence="5" id="KW-1185">Reference proteome</keyword>
<feature type="domain" description="RRM" evidence="3">
    <location>
        <begin position="49"/>
        <end position="128"/>
    </location>
</feature>
<evidence type="ECO:0000313" key="5">
    <source>
        <dbReference type="Proteomes" id="UP000444721"/>
    </source>
</evidence>
<reference evidence="4 5" key="1">
    <citation type="journal article" date="2019" name="Sci. Rep.">
        <title>Nanopore sequencing improves the draft genome of the human pathogenic amoeba Naegleria fowleri.</title>
        <authorList>
            <person name="Liechti N."/>
            <person name="Schurch N."/>
            <person name="Bruggmann R."/>
            <person name="Wittwer M."/>
        </authorList>
    </citation>
    <scope>NUCLEOTIDE SEQUENCE [LARGE SCALE GENOMIC DNA]</scope>
    <source>
        <strain evidence="4 5">ATCC 30894</strain>
    </source>
</reference>
<dbReference type="RefSeq" id="XP_044562211.1">
    <property type="nucleotide sequence ID" value="XM_044706800.1"/>
</dbReference>
<dbReference type="EMBL" id="VFQX01000034">
    <property type="protein sequence ID" value="KAF0977498.1"/>
    <property type="molecule type" value="Genomic_DNA"/>
</dbReference>
<dbReference type="InterPro" id="IPR008111">
    <property type="entry name" value="RNA-bd_8"/>
</dbReference>
<dbReference type="GO" id="GO:0003723">
    <property type="term" value="F:RNA binding"/>
    <property type="evidence" value="ECO:0007669"/>
    <property type="project" value="UniProtKB-UniRule"/>
</dbReference>
<dbReference type="OrthoDB" id="15688at2759"/>
<dbReference type="AlphaFoldDB" id="A0A6A5BU92"/>
<evidence type="ECO:0000259" key="3">
    <source>
        <dbReference type="PROSITE" id="PS50102"/>
    </source>
</evidence>
<dbReference type="SUPFAM" id="SSF54928">
    <property type="entry name" value="RNA-binding domain, RBD"/>
    <property type="match status" value="1"/>
</dbReference>
<dbReference type="VEuPathDB" id="AmoebaDB:NF0064330"/>
<keyword evidence="1" id="KW-0694">RNA-binding</keyword>
<dbReference type="GO" id="GO:0005634">
    <property type="term" value="C:nucleus"/>
    <property type="evidence" value="ECO:0007669"/>
    <property type="project" value="InterPro"/>
</dbReference>
<feature type="region of interest" description="Disordered" evidence="2">
    <location>
        <begin position="1"/>
        <end position="39"/>
    </location>
</feature>
<feature type="compositionally biased region" description="Polar residues" evidence="2">
    <location>
        <begin position="174"/>
        <end position="187"/>
    </location>
</feature>
<organism evidence="4 5">
    <name type="scientific">Naegleria fowleri</name>
    <name type="common">Brain eating amoeba</name>
    <dbReference type="NCBI Taxonomy" id="5763"/>
    <lineage>
        <taxon>Eukaryota</taxon>
        <taxon>Discoba</taxon>
        <taxon>Heterolobosea</taxon>
        <taxon>Tetramitia</taxon>
        <taxon>Eutetramitia</taxon>
        <taxon>Vahlkampfiidae</taxon>
        <taxon>Naegleria</taxon>
    </lineage>
</organism>